<dbReference type="GO" id="GO:0007165">
    <property type="term" value="P:signal transduction"/>
    <property type="evidence" value="ECO:0007669"/>
    <property type="project" value="UniProtKB-KW"/>
</dbReference>
<sequence length="659" mass="71671">MFSTIGKRLVLLMLVPLLVLSCFSLLLIWQNYTQYQKARTTRQLMEVAITTGNLIHTLQIERGASAGFLQSHGAKFADKLPTIRQASDRNLQAYRDAISQDRTLLDPSMLQDVQGPLQQLADWRYKITQQNILPGESSTYFTHTIAQLLKNITALGLQNDQADIVRRLQAYQTLILAKENAGLERALSVPVFIGDHVAWPQYRLILSKIDSQNILLEVFTALAKPDEVAGVAKVMQSPQARQVQQFRDVMALHFAEGGFGVNAEQWFAAITAKIDALFTVEQQLTANIQAQTQAEEELAWRHLWFVVVAGGMTMLLTALVGMWVGRSIGRPLLSVADAVEQTVANRDLSRTVSAKGVLEARQIATAFNHMLQSFSSLIQDTQSCGQDMGVVASQLAGSSVQVKQSAQLQFEATSSVAAAVEQTSASMSGVAGSARSVMELVHQTRTETGQALHVMHETVQQVRQIAAQIHESSGNISLLDDSSKQIGGIINVIKEIAEQTNLLALNAAIEAARAGDMGRGFAVVADEVRSLAVRTATATGEIAVLIQAVQQRIDTTVCGMQRADQLSQISLQSVSASEQGLVHIDEGSQRISQHMLSIVGAIEEQDQALRGIAQNIEQIARMTEENSVVANSNSSHAESLDLLSGRLAQAVSQYRIAMG</sequence>
<dbReference type="GO" id="GO:0016020">
    <property type="term" value="C:membrane"/>
    <property type="evidence" value="ECO:0007669"/>
    <property type="project" value="UniProtKB-SubCell"/>
</dbReference>
<dbReference type="PROSITE" id="PS50111">
    <property type="entry name" value="CHEMOTAXIS_TRANSDUC_2"/>
    <property type="match status" value="1"/>
</dbReference>
<evidence type="ECO:0000259" key="6">
    <source>
        <dbReference type="PROSITE" id="PS50111"/>
    </source>
</evidence>
<evidence type="ECO:0000313" key="9">
    <source>
        <dbReference type="Proteomes" id="UP000192920"/>
    </source>
</evidence>
<keyword evidence="2 4" id="KW-0807">Transducer</keyword>
<dbReference type="RefSeq" id="WP_085275517.1">
    <property type="nucleotide sequence ID" value="NZ_FXAG01000004.1"/>
</dbReference>
<dbReference type="Pfam" id="PF00015">
    <property type="entry name" value="MCPsignal"/>
    <property type="match status" value="1"/>
</dbReference>
<keyword evidence="5" id="KW-1133">Transmembrane helix</keyword>
<feature type="domain" description="HAMP" evidence="7">
    <location>
        <begin position="326"/>
        <end position="379"/>
    </location>
</feature>
<dbReference type="InterPro" id="IPR013587">
    <property type="entry name" value="Nitrate/nitrite_sensing"/>
</dbReference>
<evidence type="ECO:0000256" key="2">
    <source>
        <dbReference type="ARBA" id="ARBA00023224"/>
    </source>
</evidence>
<dbReference type="SMART" id="SM00304">
    <property type="entry name" value="HAMP"/>
    <property type="match status" value="1"/>
</dbReference>
<dbReference type="FunFam" id="1.10.287.950:FF:000001">
    <property type="entry name" value="Methyl-accepting chemotaxis sensory transducer"/>
    <property type="match status" value="1"/>
</dbReference>
<keyword evidence="5" id="KW-0472">Membrane</keyword>
<comment type="similarity">
    <text evidence="3">Belongs to the methyl-accepting chemotaxis (MCP) protein family.</text>
</comment>
<evidence type="ECO:0000313" key="8">
    <source>
        <dbReference type="EMBL" id="SMF08603.1"/>
    </source>
</evidence>
<dbReference type="PROSITE" id="PS51257">
    <property type="entry name" value="PROKAR_LIPOPROTEIN"/>
    <property type="match status" value="1"/>
</dbReference>
<dbReference type="Pfam" id="PF08376">
    <property type="entry name" value="NIT"/>
    <property type="match status" value="1"/>
</dbReference>
<protein>
    <submittedName>
        <fullName evidence="8">HAMP domain-containing protein</fullName>
    </submittedName>
</protein>
<dbReference type="SUPFAM" id="SSF58104">
    <property type="entry name" value="Methyl-accepting chemotaxis protein (MCP) signaling domain"/>
    <property type="match status" value="1"/>
</dbReference>
<dbReference type="Proteomes" id="UP000192920">
    <property type="component" value="Unassembled WGS sequence"/>
</dbReference>
<keyword evidence="9" id="KW-1185">Reference proteome</keyword>
<evidence type="ECO:0000259" key="7">
    <source>
        <dbReference type="PROSITE" id="PS50885"/>
    </source>
</evidence>
<dbReference type="SMART" id="SM00283">
    <property type="entry name" value="MA"/>
    <property type="match status" value="1"/>
</dbReference>
<evidence type="ECO:0000256" key="3">
    <source>
        <dbReference type="ARBA" id="ARBA00029447"/>
    </source>
</evidence>
<organism evidence="8 9">
    <name type="scientific">Pseudogulbenkiania subflava DSM 22618</name>
    <dbReference type="NCBI Taxonomy" id="1123014"/>
    <lineage>
        <taxon>Bacteria</taxon>
        <taxon>Pseudomonadati</taxon>
        <taxon>Pseudomonadota</taxon>
        <taxon>Betaproteobacteria</taxon>
        <taxon>Neisseriales</taxon>
        <taxon>Chromobacteriaceae</taxon>
        <taxon>Pseudogulbenkiania</taxon>
    </lineage>
</organism>
<dbReference type="STRING" id="1123014.SAMN02745746_01202"/>
<dbReference type="AlphaFoldDB" id="A0A1Y6BI40"/>
<evidence type="ECO:0000256" key="4">
    <source>
        <dbReference type="PROSITE-ProRule" id="PRU00284"/>
    </source>
</evidence>
<dbReference type="InterPro" id="IPR003660">
    <property type="entry name" value="HAMP_dom"/>
</dbReference>
<evidence type="ECO:0000256" key="1">
    <source>
        <dbReference type="ARBA" id="ARBA00004370"/>
    </source>
</evidence>
<comment type="subcellular location">
    <subcellularLocation>
        <location evidence="1">Membrane</location>
    </subcellularLocation>
</comment>
<dbReference type="PANTHER" id="PTHR32089">
    <property type="entry name" value="METHYL-ACCEPTING CHEMOTAXIS PROTEIN MCPB"/>
    <property type="match status" value="1"/>
</dbReference>
<dbReference type="Pfam" id="PF00672">
    <property type="entry name" value="HAMP"/>
    <property type="match status" value="1"/>
</dbReference>
<accession>A0A1Y6BI40</accession>
<dbReference type="CDD" id="cd06225">
    <property type="entry name" value="HAMP"/>
    <property type="match status" value="1"/>
</dbReference>
<name>A0A1Y6BI40_9NEIS</name>
<dbReference type="EMBL" id="FXAG01000004">
    <property type="protein sequence ID" value="SMF08603.1"/>
    <property type="molecule type" value="Genomic_DNA"/>
</dbReference>
<feature type="transmembrane region" description="Helical" evidence="5">
    <location>
        <begin position="303"/>
        <end position="324"/>
    </location>
</feature>
<keyword evidence="5" id="KW-0812">Transmembrane</keyword>
<dbReference type="Gene3D" id="1.10.287.950">
    <property type="entry name" value="Methyl-accepting chemotaxis protein"/>
    <property type="match status" value="1"/>
</dbReference>
<reference evidence="9" key="1">
    <citation type="submission" date="2017-04" db="EMBL/GenBank/DDBJ databases">
        <authorList>
            <person name="Varghese N."/>
            <person name="Submissions S."/>
        </authorList>
    </citation>
    <scope>NUCLEOTIDE SEQUENCE [LARGE SCALE GENOMIC DNA]</scope>
    <source>
        <strain evidence="9">DSM 22618</strain>
    </source>
</reference>
<evidence type="ECO:0000256" key="5">
    <source>
        <dbReference type="SAM" id="Phobius"/>
    </source>
</evidence>
<dbReference type="GO" id="GO:0006935">
    <property type="term" value="P:chemotaxis"/>
    <property type="evidence" value="ECO:0007669"/>
    <property type="project" value="UniProtKB-ARBA"/>
</dbReference>
<proteinExistence type="inferred from homology"/>
<dbReference type="CDD" id="cd11386">
    <property type="entry name" value="MCP_signal"/>
    <property type="match status" value="1"/>
</dbReference>
<dbReference type="Gene3D" id="6.10.340.10">
    <property type="match status" value="1"/>
</dbReference>
<dbReference type="PROSITE" id="PS50885">
    <property type="entry name" value="HAMP"/>
    <property type="match status" value="1"/>
</dbReference>
<dbReference type="PANTHER" id="PTHR32089:SF112">
    <property type="entry name" value="LYSOZYME-LIKE PROTEIN-RELATED"/>
    <property type="match status" value="1"/>
</dbReference>
<dbReference type="InterPro" id="IPR004089">
    <property type="entry name" value="MCPsignal_dom"/>
</dbReference>
<feature type="domain" description="Methyl-accepting transducer" evidence="6">
    <location>
        <begin position="384"/>
        <end position="620"/>
    </location>
</feature>
<gene>
    <name evidence="8" type="ORF">SAMN02745746_01202</name>
</gene>